<comment type="caution">
    <text evidence="5">The sequence shown here is derived from an EMBL/GenBank/DDBJ whole genome shotgun (WGS) entry which is preliminary data.</text>
</comment>
<dbReference type="PANTHER" id="PTHR30328:SF54">
    <property type="entry name" value="HTH-TYPE TRANSCRIPTIONAL REPRESSOR SCO4008"/>
    <property type="match status" value="1"/>
</dbReference>
<dbReference type="GO" id="GO:0006355">
    <property type="term" value="P:regulation of DNA-templated transcription"/>
    <property type="evidence" value="ECO:0007669"/>
    <property type="project" value="UniProtKB-ARBA"/>
</dbReference>
<dbReference type="EMBL" id="SMYO01000002">
    <property type="protein sequence ID" value="TDK63887.1"/>
    <property type="molecule type" value="Genomic_DNA"/>
</dbReference>
<dbReference type="EMBL" id="JAVGVR010000001">
    <property type="protein sequence ID" value="MDQ6595269.1"/>
    <property type="molecule type" value="Genomic_DNA"/>
</dbReference>
<dbReference type="SUPFAM" id="SSF48498">
    <property type="entry name" value="Tetracyclin repressor-like, C-terminal domain"/>
    <property type="match status" value="1"/>
</dbReference>
<protein>
    <submittedName>
        <fullName evidence="5">TetR/AcrR family transcriptional regulator</fullName>
    </submittedName>
</protein>
<dbReference type="InterPro" id="IPR050109">
    <property type="entry name" value="HTH-type_TetR-like_transc_reg"/>
</dbReference>
<dbReference type="GO" id="GO:0003677">
    <property type="term" value="F:DNA binding"/>
    <property type="evidence" value="ECO:0007669"/>
    <property type="project" value="UniProtKB-UniRule"/>
</dbReference>
<dbReference type="PRINTS" id="PR00455">
    <property type="entry name" value="HTHTETR"/>
</dbReference>
<dbReference type="InterPro" id="IPR009057">
    <property type="entry name" value="Homeodomain-like_sf"/>
</dbReference>
<feature type="DNA-binding region" description="H-T-H motif" evidence="2">
    <location>
        <begin position="33"/>
        <end position="52"/>
    </location>
</feature>
<reference evidence="4" key="2">
    <citation type="submission" date="2023-08" db="EMBL/GenBank/DDBJ databases">
        <title>Nitrogen cycling bacteria in agricultural field soils.</title>
        <authorList>
            <person name="Jang J."/>
        </authorList>
    </citation>
    <scope>NUCLEOTIDE SEQUENCE</scope>
    <source>
        <strain evidence="4">PS3-36</strain>
    </source>
</reference>
<dbReference type="Pfam" id="PF00440">
    <property type="entry name" value="TetR_N"/>
    <property type="match status" value="1"/>
</dbReference>
<dbReference type="Gene3D" id="1.10.10.60">
    <property type="entry name" value="Homeodomain-like"/>
    <property type="match status" value="1"/>
</dbReference>
<dbReference type="Proteomes" id="UP000295132">
    <property type="component" value="Unassembled WGS sequence"/>
</dbReference>
<dbReference type="Gene3D" id="1.10.357.10">
    <property type="entry name" value="Tetracycline Repressor, domain 2"/>
    <property type="match status" value="1"/>
</dbReference>
<evidence type="ECO:0000313" key="4">
    <source>
        <dbReference type="EMBL" id="MDQ6595269.1"/>
    </source>
</evidence>
<dbReference type="AlphaFoldDB" id="A0A4R5VZ89"/>
<gene>
    <name evidence="5" type="ORF">E2K98_03190</name>
    <name evidence="4" type="ORF">RCG21_02150</name>
</gene>
<evidence type="ECO:0000259" key="3">
    <source>
        <dbReference type="PROSITE" id="PS50977"/>
    </source>
</evidence>
<keyword evidence="7" id="KW-1185">Reference proteome</keyword>
<proteinExistence type="predicted"/>
<feature type="domain" description="HTH tetR-type" evidence="3">
    <location>
        <begin position="10"/>
        <end position="70"/>
    </location>
</feature>
<dbReference type="RefSeq" id="WP_133332847.1">
    <property type="nucleotide sequence ID" value="NZ_JAVGVR010000001.1"/>
</dbReference>
<dbReference type="InterPro" id="IPR036271">
    <property type="entry name" value="Tet_transcr_reg_TetR-rel_C_sf"/>
</dbReference>
<dbReference type="PROSITE" id="PS50977">
    <property type="entry name" value="HTH_TETR_2"/>
    <property type="match status" value="1"/>
</dbReference>
<sequence length="207" mass="24536">MFSKFLNLDQEKQDRIINAAIKEFALKGYDNASTNEIVKEAGISKGLLFHYFGNKKQMFLFLFDHCCKIIADEFYIKINLQEKDLFNRIRGAILIKTELLNQYPNLFKFIEEAYLDESSEIKIEIEKKVKELNDINFGKIYDGIDFSKFRSDMDIKKVLKIITSTFEKLGEEEMNKVKLSPSHQIDYERIQVEIEEYFEILMKAFYK</sequence>
<evidence type="ECO:0000313" key="7">
    <source>
        <dbReference type="Proteomes" id="UP001178888"/>
    </source>
</evidence>
<evidence type="ECO:0000313" key="5">
    <source>
        <dbReference type="EMBL" id="TDK63887.1"/>
    </source>
</evidence>
<evidence type="ECO:0000313" key="6">
    <source>
        <dbReference type="Proteomes" id="UP000295132"/>
    </source>
</evidence>
<dbReference type="InterPro" id="IPR023772">
    <property type="entry name" value="DNA-bd_HTH_TetR-type_CS"/>
</dbReference>
<keyword evidence="1 2" id="KW-0238">DNA-binding</keyword>
<name>A0A4R5VZ89_9BACI</name>
<evidence type="ECO:0000256" key="1">
    <source>
        <dbReference type="ARBA" id="ARBA00023125"/>
    </source>
</evidence>
<accession>A0A4R5VZ89</accession>
<evidence type="ECO:0000256" key="2">
    <source>
        <dbReference type="PROSITE-ProRule" id="PRU00335"/>
    </source>
</evidence>
<organism evidence="5 6">
    <name type="scientific">Bacillus salipaludis</name>
    <dbReference type="NCBI Taxonomy" id="2547811"/>
    <lineage>
        <taxon>Bacteria</taxon>
        <taxon>Bacillati</taxon>
        <taxon>Bacillota</taxon>
        <taxon>Bacilli</taxon>
        <taxon>Bacillales</taxon>
        <taxon>Bacillaceae</taxon>
        <taxon>Bacillus</taxon>
    </lineage>
</organism>
<dbReference type="PROSITE" id="PS01081">
    <property type="entry name" value="HTH_TETR_1"/>
    <property type="match status" value="1"/>
</dbReference>
<dbReference type="Proteomes" id="UP001178888">
    <property type="component" value="Unassembled WGS sequence"/>
</dbReference>
<dbReference type="PANTHER" id="PTHR30328">
    <property type="entry name" value="TRANSCRIPTIONAL REPRESSOR"/>
    <property type="match status" value="1"/>
</dbReference>
<reference evidence="5 6" key="1">
    <citation type="submission" date="2019-03" db="EMBL/GenBank/DDBJ databases">
        <title>Bacillus niacini sp. nov. a Nicotinate-Metabolizing Mesophile Isolated from Soil.</title>
        <authorList>
            <person name="Zhang G."/>
        </authorList>
    </citation>
    <scope>NUCLEOTIDE SEQUENCE [LARGE SCALE GENOMIC DNA]</scope>
    <source>
        <strain evidence="5 6">WN066</strain>
    </source>
</reference>
<dbReference type="InterPro" id="IPR001647">
    <property type="entry name" value="HTH_TetR"/>
</dbReference>
<dbReference type="SUPFAM" id="SSF46689">
    <property type="entry name" value="Homeodomain-like"/>
    <property type="match status" value="1"/>
</dbReference>